<dbReference type="OrthoDB" id="772200at2"/>
<keyword evidence="1" id="KW-0472">Membrane</keyword>
<reference evidence="3 4" key="3">
    <citation type="submission" date="2019-03" db="EMBL/GenBank/DDBJ databases">
        <title>Genomic Encyclopedia of Type Strains, Phase IV (KMG-IV): sequencing the most valuable type-strain genomes for metagenomic binning, comparative biology and taxonomic classification.</title>
        <authorList>
            <person name="Goeker M."/>
        </authorList>
    </citation>
    <scope>NUCLEOTIDE SEQUENCE [LARGE SCALE GENOMIC DNA]</scope>
    <source>
        <strain evidence="3 4">DSM 103236</strain>
    </source>
</reference>
<keyword evidence="1" id="KW-1133">Transmembrane helix</keyword>
<evidence type="ECO:0000256" key="1">
    <source>
        <dbReference type="SAM" id="Phobius"/>
    </source>
</evidence>
<proteinExistence type="predicted"/>
<gene>
    <name evidence="3" type="ORF">EV200_104524</name>
    <name evidence="2" type="ORF">GCM10011413_09010</name>
</gene>
<keyword evidence="5" id="KW-1185">Reference proteome</keyword>
<dbReference type="EMBL" id="BMJO01000002">
    <property type="protein sequence ID" value="GGE45073.1"/>
    <property type="molecule type" value="Genomic_DNA"/>
</dbReference>
<reference evidence="2" key="4">
    <citation type="submission" date="2024-05" db="EMBL/GenBank/DDBJ databases">
        <authorList>
            <person name="Sun Q."/>
            <person name="Zhou Y."/>
        </authorList>
    </citation>
    <scope>NUCLEOTIDE SEQUENCE</scope>
    <source>
        <strain evidence="2">CGMCC 1.15644</strain>
    </source>
</reference>
<dbReference type="RefSeq" id="WP_132533238.1">
    <property type="nucleotide sequence ID" value="NZ_BMJO01000002.1"/>
</dbReference>
<sequence length="94" mass="10199">MEPLIIRIGKKAALCSAAVGTFLLLAFLISKQNLLIAIGLNDVMLAFIMNTIILLALIAALFLNTAHWKNIVVAIVCVLLNIPLSILYLTIIIN</sequence>
<keyword evidence="1" id="KW-0812">Transmembrane</keyword>
<evidence type="ECO:0000313" key="4">
    <source>
        <dbReference type="Proteomes" id="UP000295684"/>
    </source>
</evidence>
<accession>A0A4R2HCI4</accession>
<comment type="caution">
    <text evidence="3">The sequence shown here is derived from an EMBL/GenBank/DDBJ whole genome shotgun (WGS) entry which is preliminary data.</text>
</comment>
<evidence type="ECO:0000313" key="5">
    <source>
        <dbReference type="Proteomes" id="UP000622648"/>
    </source>
</evidence>
<dbReference type="EMBL" id="SLWO01000004">
    <property type="protein sequence ID" value="TCO25486.1"/>
    <property type="molecule type" value="Genomic_DNA"/>
</dbReference>
<feature type="transmembrane region" description="Helical" evidence="1">
    <location>
        <begin position="43"/>
        <end position="64"/>
    </location>
</feature>
<evidence type="ECO:0000313" key="2">
    <source>
        <dbReference type="EMBL" id="GGE45073.1"/>
    </source>
</evidence>
<name>A0A4R2HCI4_9SPHI</name>
<organism evidence="3 4">
    <name type="scientific">Pedobacter psychrotolerans</name>
    <dbReference type="NCBI Taxonomy" id="1843235"/>
    <lineage>
        <taxon>Bacteria</taxon>
        <taxon>Pseudomonadati</taxon>
        <taxon>Bacteroidota</taxon>
        <taxon>Sphingobacteriia</taxon>
        <taxon>Sphingobacteriales</taxon>
        <taxon>Sphingobacteriaceae</taxon>
        <taxon>Pedobacter</taxon>
    </lineage>
</organism>
<protein>
    <recommendedName>
        <fullName evidence="6">LIVCS family branched-chain amino acid:cation transporter</fullName>
    </recommendedName>
</protein>
<dbReference type="Proteomes" id="UP000622648">
    <property type="component" value="Unassembled WGS sequence"/>
</dbReference>
<dbReference type="Proteomes" id="UP000295684">
    <property type="component" value="Unassembled WGS sequence"/>
</dbReference>
<evidence type="ECO:0000313" key="3">
    <source>
        <dbReference type="EMBL" id="TCO25486.1"/>
    </source>
</evidence>
<feature type="transmembrane region" description="Helical" evidence="1">
    <location>
        <begin position="71"/>
        <end position="93"/>
    </location>
</feature>
<reference evidence="5" key="2">
    <citation type="journal article" date="2019" name="Int. J. Syst. Evol. Microbiol.">
        <title>The Global Catalogue of Microorganisms (GCM) 10K type strain sequencing project: providing services to taxonomists for standard genome sequencing and annotation.</title>
        <authorList>
            <consortium name="The Broad Institute Genomics Platform"/>
            <consortium name="The Broad Institute Genome Sequencing Center for Infectious Disease"/>
            <person name="Wu L."/>
            <person name="Ma J."/>
        </authorList>
    </citation>
    <scope>NUCLEOTIDE SEQUENCE [LARGE SCALE GENOMIC DNA]</scope>
    <source>
        <strain evidence="5">CGMCC 1.15644</strain>
    </source>
</reference>
<feature type="transmembrane region" description="Helical" evidence="1">
    <location>
        <begin position="12"/>
        <end position="31"/>
    </location>
</feature>
<evidence type="ECO:0008006" key="6">
    <source>
        <dbReference type="Google" id="ProtNLM"/>
    </source>
</evidence>
<reference evidence="2" key="1">
    <citation type="journal article" date="2014" name="Int. J. Syst. Evol. Microbiol.">
        <title>Complete genome of a new Firmicutes species belonging to the dominant human colonic microbiota ('Ruminococcus bicirculans') reveals two chromosomes and a selective capacity to utilize plant glucans.</title>
        <authorList>
            <consortium name="NISC Comparative Sequencing Program"/>
            <person name="Wegmann U."/>
            <person name="Louis P."/>
            <person name="Goesmann A."/>
            <person name="Henrissat B."/>
            <person name="Duncan S.H."/>
            <person name="Flint H.J."/>
        </authorList>
    </citation>
    <scope>NUCLEOTIDE SEQUENCE</scope>
    <source>
        <strain evidence="2">CGMCC 1.15644</strain>
    </source>
</reference>
<dbReference type="AlphaFoldDB" id="A0A4R2HCI4"/>